<dbReference type="SUPFAM" id="SSF56601">
    <property type="entry name" value="beta-lactamase/transpeptidase-like"/>
    <property type="match status" value="1"/>
</dbReference>
<evidence type="ECO:0000313" key="2">
    <source>
        <dbReference type="EMBL" id="SVC93938.1"/>
    </source>
</evidence>
<dbReference type="EMBL" id="UINC01119831">
    <property type="protein sequence ID" value="SVC93938.1"/>
    <property type="molecule type" value="Genomic_DNA"/>
</dbReference>
<dbReference type="PANTHER" id="PTHR35333:SF3">
    <property type="entry name" value="BETA-LACTAMASE-TYPE TRANSPEPTIDASE FOLD CONTAINING PROTEIN"/>
    <property type="match status" value="1"/>
</dbReference>
<dbReference type="InterPro" id="IPR012338">
    <property type="entry name" value="Beta-lactam/transpept-like"/>
</dbReference>
<dbReference type="InterPro" id="IPR045155">
    <property type="entry name" value="Beta-lactam_cat"/>
</dbReference>
<organism evidence="2">
    <name type="scientific">marine metagenome</name>
    <dbReference type="NCBI Taxonomy" id="408172"/>
    <lineage>
        <taxon>unclassified sequences</taxon>
        <taxon>metagenomes</taxon>
        <taxon>ecological metagenomes</taxon>
    </lineage>
</organism>
<dbReference type="GO" id="GO:0046677">
    <property type="term" value="P:response to antibiotic"/>
    <property type="evidence" value="ECO:0007669"/>
    <property type="project" value="InterPro"/>
</dbReference>
<dbReference type="Pfam" id="PF13354">
    <property type="entry name" value="Beta-lactamase2"/>
    <property type="match status" value="1"/>
</dbReference>
<sequence length="290" mass="32153">MIKLIPILLFVGLTCGGDVDGQDKLETAILGLIQGFNGDVGVYVRHLSSNTAVGVNENKIFPTASMVKVPILVKIFDKIEAGALTMDSVVIFNKALINYPWKGDDALARFKDGEDITISKLLTHMITFSDNHASLWLQDMAGSGTAVNTWLEKNAFAHTRVNSRTVGREAEYEEFGWGQTTPREMAELLVMIRDGRAVSPSASADIYRHLTRIYWDDEALSQIPPTVQAASKQGEVSQSRSEVVLVNAPSGDYVFCIITNNQADKRFTQDNEGFILIRSLSKLLWQHFEL</sequence>
<protein>
    <recommendedName>
        <fullName evidence="1">Beta-lactamase class A catalytic domain-containing protein</fullName>
    </recommendedName>
</protein>
<dbReference type="AlphaFoldDB" id="A0A382RA93"/>
<reference evidence="2" key="1">
    <citation type="submission" date="2018-05" db="EMBL/GenBank/DDBJ databases">
        <authorList>
            <person name="Lanie J.A."/>
            <person name="Ng W.-L."/>
            <person name="Kazmierczak K.M."/>
            <person name="Andrzejewski T.M."/>
            <person name="Davidsen T.M."/>
            <person name="Wayne K.J."/>
            <person name="Tettelin H."/>
            <person name="Glass J.I."/>
            <person name="Rusch D."/>
            <person name="Podicherti R."/>
            <person name="Tsui H.-C.T."/>
            <person name="Winkler M.E."/>
        </authorList>
    </citation>
    <scope>NUCLEOTIDE SEQUENCE</scope>
</reference>
<gene>
    <name evidence="2" type="ORF">METZ01_LOCUS346792</name>
</gene>
<feature type="domain" description="Beta-lactamase class A catalytic" evidence="1">
    <location>
        <begin position="41"/>
        <end position="259"/>
    </location>
</feature>
<dbReference type="Gene3D" id="3.40.710.10">
    <property type="entry name" value="DD-peptidase/beta-lactamase superfamily"/>
    <property type="match status" value="1"/>
</dbReference>
<dbReference type="PANTHER" id="PTHR35333">
    <property type="entry name" value="BETA-LACTAMASE"/>
    <property type="match status" value="1"/>
</dbReference>
<proteinExistence type="predicted"/>
<evidence type="ECO:0000259" key="1">
    <source>
        <dbReference type="Pfam" id="PF13354"/>
    </source>
</evidence>
<dbReference type="InterPro" id="IPR000871">
    <property type="entry name" value="Beta-lactam_class-A"/>
</dbReference>
<dbReference type="GO" id="GO:0030655">
    <property type="term" value="P:beta-lactam antibiotic catabolic process"/>
    <property type="evidence" value="ECO:0007669"/>
    <property type="project" value="InterPro"/>
</dbReference>
<accession>A0A382RA93</accession>
<dbReference type="GO" id="GO:0008800">
    <property type="term" value="F:beta-lactamase activity"/>
    <property type="evidence" value="ECO:0007669"/>
    <property type="project" value="InterPro"/>
</dbReference>
<name>A0A382RA93_9ZZZZ</name>